<dbReference type="FunFam" id="3.10.290.10:FF:000001">
    <property type="entry name" value="30S ribosomal protein S4"/>
    <property type="match status" value="1"/>
</dbReference>
<dbReference type="NCBIfam" id="TIGR01017">
    <property type="entry name" value="rpsD_bact"/>
    <property type="match status" value="1"/>
</dbReference>
<dbReference type="InterPro" id="IPR001912">
    <property type="entry name" value="Ribosomal_uS4_N"/>
</dbReference>
<evidence type="ECO:0000256" key="1">
    <source>
        <dbReference type="ARBA" id="ARBA00007465"/>
    </source>
</evidence>
<evidence type="ECO:0000256" key="7">
    <source>
        <dbReference type="HAMAP-Rule" id="MF_01306"/>
    </source>
</evidence>
<dbReference type="InterPro" id="IPR036986">
    <property type="entry name" value="S4_RNA-bd_sf"/>
</dbReference>
<dbReference type="InterPro" id="IPR022801">
    <property type="entry name" value="Ribosomal_uS4"/>
</dbReference>
<dbReference type="EMBL" id="LWUJ01000013">
    <property type="protein sequence ID" value="OAL09883.1"/>
    <property type="molecule type" value="Genomic_DNA"/>
</dbReference>
<organism evidence="11 12">
    <name type="scientific">Candidatus Mycoplasma haematobovis</name>
    <dbReference type="NCBI Taxonomy" id="432608"/>
    <lineage>
        <taxon>Bacteria</taxon>
        <taxon>Bacillati</taxon>
        <taxon>Mycoplasmatota</taxon>
        <taxon>Mollicutes</taxon>
        <taxon>Mycoplasmataceae</taxon>
        <taxon>Mycoplasma</taxon>
    </lineage>
</organism>
<comment type="caution">
    <text evidence="11">The sequence shown here is derived from an EMBL/GenBank/DDBJ whole genome shotgun (WGS) entry which is preliminary data.</text>
</comment>
<dbReference type="GO" id="GO:0019843">
    <property type="term" value="F:rRNA binding"/>
    <property type="evidence" value="ECO:0007669"/>
    <property type="project" value="UniProtKB-UniRule"/>
</dbReference>
<dbReference type="PANTHER" id="PTHR11831">
    <property type="entry name" value="30S 40S RIBOSOMAL PROTEIN"/>
    <property type="match status" value="1"/>
</dbReference>
<dbReference type="Proteomes" id="UP000077623">
    <property type="component" value="Unassembled WGS sequence"/>
</dbReference>
<evidence type="ECO:0000259" key="10">
    <source>
        <dbReference type="SMART" id="SM01390"/>
    </source>
</evidence>
<dbReference type="GO" id="GO:0003735">
    <property type="term" value="F:structural constituent of ribosome"/>
    <property type="evidence" value="ECO:0007669"/>
    <property type="project" value="InterPro"/>
</dbReference>
<evidence type="ECO:0000256" key="8">
    <source>
        <dbReference type="RuleBase" id="RU003699"/>
    </source>
</evidence>
<dbReference type="PANTHER" id="PTHR11831:SF4">
    <property type="entry name" value="SMALL RIBOSOMAL SUBUNIT PROTEIN US4M"/>
    <property type="match status" value="1"/>
</dbReference>
<dbReference type="InterPro" id="IPR005709">
    <property type="entry name" value="Ribosomal_uS4_bac-type"/>
</dbReference>
<name>A0A1A9QBP9_9MOLU</name>
<keyword evidence="5 7" id="KW-0687">Ribonucleoprotein</keyword>
<sequence>MSRFTGSIFKKSRKLGISLLENNREFNKWKQRTTPPGQHGATADRRKLSIYGEQLREKQKIVFMYGIHDTQLRRFFKQARKIEGSLAYNLLILLERRLDNVVYRMNFAPTRRAARQLVSHGHVLVNGKKVNIPSALVNINDEISIKPKCHHLPIVNALKDDDVLPFVSVDVENKKGVYLRYPERKELNQQINEVYVVEWFKKLV</sequence>
<evidence type="ECO:0000256" key="3">
    <source>
        <dbReference type="ARBA" id="ARBA00022884"/>
    </source>
</evidence>
<dbReference type="GO" id="GO:0042274">
    <property type="term" value="P:ribosomal small subunit biogenesis"/>
    <property type="evidence" value="ECO:0007669"/>
    <property type="project" value="TreeGrafter"/>
</dbReference>
<dbReference type="Gene3D" id="3.10.290.10">
    <property type="entry name" value="RNA-binding S4 domain"/>
    <property type="match status" value="1"/>
</dbReference>
<dbReference type="InterPro" id="IPR002942">
    <property type="entry name" value="S4_RNA-bd"/>
</dbReference>
<comment type="subunit">
    <text evidence="7">Part of the 30S ribosomal subunit. Contacts protein S5. The interaction surface between S4 and S5 is involved in control of translational fidelity.</text>
</comment>
<dbReference type="AlphaFoldDB" id="A0A1A9QBP9"/>
<dbReference type="GO" id="GO:0015935">
    <property type="term" value="C:small ribosomal subunit"/>
    <property type="evidence" value="ECO:0007669"/>
    <property type="project" value="InterPro"/>
</dbReference>
<dbReference type="SMART" id="SM00363">
    <property type="entry name" value="S4"/>
    <property type="match status" value="1"/>
</dbReference>
<keyword evidence="12" id="KW-1185">Reference proteome</keyword>
<dbReference type="InterPro" id="IPR018079">
    <property type="entry name" value="Ribosomal_uS4_CS"/>
</dbReference>
<comment type="similarity">
    <text evidence="1 7 8">Belongs to the universal ribosomal protein uS4 family.</text>
</comment>
<evidence type="ECO:0000256" key="2">
    <source>
        <dbReference type="ARBA" id="ARBA00022730"/>
    </source>
</evidence>
<evidence type="ECO:0000313" key="11">
    <source>
        <dbReference type="EMBL" id="OAL09883.1"/>
    </source>
</evidence>
<dbReference type="Pfam" id="PF00163">
    <property type="entry name" value="Ribosomal_S4"/>
    <property type="match status" value="1"/>
</dbReference>
<dbReference type="GO" id="GO:0006412">
    <property type="term" value="P:translation"/>
    <property type="evidence" value="ECO:0007669"/>
    <property type="project" value="UniProtKB-UniRule"/>
</dbReference>
<dbReference type="SMART" id="SM01390">
    <property type="entry name" value="Ribosomal_S4"/>
    <property type="match status" value="1"/>
</dbReference>
<keyword evidence="3 7" id="KW-0694">RNA-binding</keyword>
<dbReference type="CDD" id="cd00165">
    <property type="entry name" value="S4"/>
    <property type="match status" value="1"/>
</dbReference>
<reference evidence="12" key="1">
    <citation type="submission" date="2016-04" db="EMBL/GenBank/DDBJ databases">
        <authorList>
            <person name="Quiroz-Castaneda R.E."/>
            <person name="Martinez-Ocampo F."/>
        </authorList>
    </citation>
    <scope>NUCLEOTIDE SEQUENCE [LARGE SCALE GENOMIC DNA]</scope>
    <source>
        <strain evidence="12">INIFAP01</strain>
    </source>
</reference>
<evidence type="ECO:0000256" key="5">
    <source>
        <dbReference type="ARBA" id="ARBA00023274"/>
    </source>
</evidence>
<comment type="function">
    <text evidence="7">One of the primary rRNA binding proteins, it binds directly to 16S rRNA where it nucleates assembly of the body of the 30S subunit.</text>
</comment>
<evidence type="ECO:0000256" key="4">
    <source>
        <dbReference type="ARBA" id="ARBA00022980"/>
    </source>
</evidence>
<dbReference type="NCBIfam" id="NF003717">
    <property type="entry name" value="PRK05327.1"/>
    <property type="match status" value="1"/>
</dbReference>
<dbReference type="RefSeq" id="WP_187150614.1">
    <property type="nucleotide sequence ID" value="NZ_LWUJ01000013.1"/>
</dbReference>
<comment type="function">
    <text evidence="7">With S5 and S12 plays an important role in translational accuracy.</text>
</comment>
<proteinExistence type="inferred from homology"/>
<dbReference type="HAMAP" id="MF_01306_B">
    <property type="entry name" value="Ribosomal_uS4_B"/>
    <property type="match status" value="1"/>
</dbReference>
<dbReference type="SUPFAM" id="SSF55174">
    <property type="entry name" value="Alpha-L RNA-binding motif"/>
    <property type="match status" value="1"/>
</dbReference>
<dbReference type="PROSITE" id="PS00632">
    <property type="entry name" value="RIBOSOMAL_S4"/>
    <property type="match status" value="1"/>
</dbReference>
<evidence type="ECO:0000256" key="6">
    <source>
        <dbReference type="ARBA" id="ARBA00035254"/>
    </source>
</evidence>
<evidence type="ECO:0000259" key="9">
    <source>
        <dbReference type="SMART" id="SM00363"/>
    </source>
</evidence>
<feature type="domain" description="Small ribosomal subunit protein uS4 N-terminal" evidence="10">
    <location>
        <begin position="3"/>
        <end position="95"/>
    </location>
</feature>
<dbReference type="Pfam" id="PF01479">
    <property type="entry name" value="S4"/>
    <property type="match status" value="1"/>
</dbReference>
<protein>
    <recommendedName>
        <fullName evidence="6 7">Small ribosomal subunit protein uS4</fullName>
    </recommendedName>
</protein>
<dbReference type="PROSITE" id="PS50889">
    <property type="entry name" value="S4"/>
    <property type="match status" value="1"/>
</dbReference>
<feature type="domain" description="RNA-binding S4" evidence="9">
    <location>
        <begin position="96"/>
        <end position="159"/>
    </location>
</feature>
<dbReference type="STRING" id="432608.A6V39_04910"/>
<accession>A0A1A9QBP9</accession>
<gene>
    <name evidence="7" type="primary">rpsD</name>
    <name evidence="11" type="ORF">A6V39_04910</name>
</gene>
<evidence type="ECO:0000313" key="12">
    <source>
        <dbReference type="Proteomes" id="UP000077623"/>
    </source>
</evidence>
<dbReference type="Gene3D" id="1.10.1050.10">
    <property type="entry name" value="Ribosomal Protein S4 Delta 41, Chain A, domain 1"/>
    <property type="match status" value="1"/>
</dbReference>
<keyword evidence="4 7" id="KW-0689">Ribosomal protein</keyword>
<keyword evidence="2 7" id="KW-0699">rRNA-binding</keyword>